<proteinExistence type="predicted"/>
<dbReference type="GO" id="GO:0032259">
    <property type="term" value="P:methylation"/>
    <property type="evidence" value="ECO:0007669"/>
    <property type="project" value="UniProtKB-KW"/>
</dbReference>
<name>A0A109UKX8_9GAMM</name>
<dbReference type="OrthoDB" id="9760689at2"/>
<protein>
    <submittedName>
        <fullName evidence="2">Malonyl-[acyl-carrier protein] O-methyltransferase</fullName>
        <ecNumber evidence="2">2.1.1.197</ecNumber>
    </submittedName>
</protein>
<keyword evidence="2" id="KW-0808">Transferase</keyword>
<reference evidence="2 3" key="1">
    <citation type="journal article" date="2016" name="Genome Announc.">
        <title>Draft Genome Sequence of 'Halomonas chromatireducens' Strain AGD 8-3, a Haloalkaliphilic Chromate- and Selenite-Reducing Gammaproteobacterium.</title>
        <authorList>
            <person name="Sharko F.S."/>
            <person name="Shapovalova A.A."/>
            <person name="Tsygankova S.V."/>
            <person name="Komova A.V."/>
            <person name="Boulygina E.S."/>
            <person name="Teslyuk A.B."/>
            <person name="Gotovtsev P.M."/>
            <person name="Namsaraev Z.B."/>
            <person name="Khijniak T.V."/>
            <person name="Nedoluzhko A.V."/>
            <person name="Vasilov R.G."/>
        </authorList>
    </citation>
    <scope>NUCLEOTIDE SEQUENCE [LARGE SCALE GENOMIC DNA]</scope>
    <source>
        <strain evidence="2 3">AGD 8-3</strain>
    </source>
</reference>
<feature type="domain" description="Methyltransferase" evidence="1">
    <location>
        <begin position="57"/>
        <end position="149"/>
    </location>
</feature>
<dbReference type="PATRIC" id="fig|507626.3.peg.518"/>
<dbReference type="Pfam" id="PF13649">
    <property type="entry name" value="Methyltransf_25"/>
    <property type="match status" value="1"/>
</dbReference>
<keyword evidence="3" id="KW-1185">Reference proteome</keyword>
<organism evidence="2 3">
    <name type="scientific">Halomonas chromatireducens</name>
    <dbReference type="NCBI Taxonomy" id="507626"/>
    <lineage>
        <taxon>Bacteria</taxon>
        <taxon>Pseudomonadati</taxon>
        <taxon>Pseudomonadota</taxon>
        <taxon>Gammaproteobacteria</taxon>
        <taxon>Oceanospirillales</taxon>
        <taxon>Halomonadaceae</taxon>
        <taxon>Halomonas</taxon>
    </lineage>
</organism>
<evidence type="ECO:0000259" key="1">
    <source>
        <dbReference type="Pfam" id="PF13649"/>
    </source>
</evidence>
<dbReference type="CDD" id="cd02440">
    <property type="entry name" value="AdoMet_MTases"/>
    <property type="match status" value="1"/>
</dbReference>
<dbReference type="Proteomes" id="UP000063387">
    <property type="component" value="Chromosome"/>
</dbReference>
<dbReference type="PANTHER" id="PTHR43591:SF24">
    <property type="entry name" value="2-METHOXY-6-POLYPRENYL-1,4-BENZOQUINOL METHYLASE, MITOCHONDRIAL"/>
    <property type="match status" value="1"/>
</dbReference>
<dbReference type="InterPro" id="IPR041698">
    <property type="entry name" value="Methyltransf_25"/>
</dbReference>
<sequence>MTVAAHVVITPVEADTWRSRVAHAFSRAASRYAILAGAQLSMGETLWRHLPSRAAAILDLGCGPGHWSARLASRYGQNARVTGLDLAPGMLAKARDDHGECIRWLQADAGALPLDNATQDLVFSNLAIQWCPDLDVVLSEIQRVLRPGGRALINTLGPGTLGEVAHAWSSSALLGFRSREHHLIAAQLAGFDGVRLEEKVERFFYPDLAAVTASIKGVGAQTARPDACLTRADLARAQRRYESLREPRGLPVSYTRLTLILDRK</sequence>
<evidence type="ECO:0000313" key="3">
    <source>
        <dbReference type="Proteomes" id="UP000063387"/>
    </source>
</evidence>
<dbReference type="EMBL" id="CP014226">
    <property type="protein sequence ID" value="AMC99615.1"/>
    <property type="molecule type" value="Genomic_DNA"/>
</dbReference>
<dbReference type="Gene3D" id="3.40.50.150">
    <property type="entry name" value="Vaccinia Virus protein VP39"/>
    <property type="match status" value="1"/>
</dbReference>
<dbReference type="STRING" id="507626.LOKO_00521"/>
<dbReference type="GO" id="GO:0102130">
    <property type="term" value="F:malonyl-CoA methyltransferase activity"/>
    <property type="evidence" value="ECO:0007669"/>
    <property type="project" value="UniProtKB-EC"/>
</dbReference>
<dbReference type="RefSeq" id="WP_066444691.1">
    <property type="nucleotide sequence ID" value="NZ_CP014226.1"/>
</dbReference>
<dbReference type="SUPFAM" id="SSF53335">
    <property type="entry name" value="S-adenosyl-L-methionine-dependent methyltransferases"/>
    <property type="match status" value="1"/>
</dbReference>
<accession>A0A109UKX8</accession>
<reference evidence="2 3" key="2">
    <citation type="submission" date="2016-02" db="EMBL/GenBank/DDBJ databases">
        <authorList>
            <person name="Wen L."/>
            <person name="He K."/>
            <person name="Yang H."/>
        </authorList>
    </citation>
    <scope>NUCLEOTIDE SEQUENCE [LARGE SCALE GENOMIC DNA]</scope>
    <source>
        <strain evidence="2 3">AGD 8-3</strain>
    </source>
</reference>
<evidence type="ECO:0000313" key="2">
    <source>
        <dbReference type="EMBL" id="AMC99615.1"/>
    </source>
</evidence>
<dbReference type="PANTHER" id="PTHR43591">
    <property type="entry name" value="METHYLTRANSFERASE"/>
    <property type="match status" value="1"/>
</dbReference>
<dbReference type="EC" id="2.1.1.197" evidence="2"/>
<gene>
    <name evidence="2" type="primary">bioC</name>
    <name evidence="2" type="ORF">LOKO_00521</name>
</gene>
<dbReference type="InterPro" id="IPR029063">
    <property type="entry name" value="SAM-dependent_MTases_sf"/>
</dbReference>
<dbReference type="AlphaFoldDB" id="A0A109UKX8"/>
<keyword evidence="2" id="KW-0489">Methyltransferase</keyword>
<dbReference type="KEGG" id="hco:LOKO_00521"/>